<dbReference type="GO" id="GO:0003886">
    <property type="term" value="F:DNA (cytosine-5-)-methyltransferase activity"/>
    <property type="evidence" value="ECO:0007669"/>
    <property type="project" value="UniProtKB-EC"/>
</dbReference>
<feature type="region of interest" description="Disordered" evidence="10">
    <location>
        <begin position="251"/>
        <end position="279"/>
    </location>
</feature>
<evidence type="ECO:0000256" key="1">
    <source>
        <dbReference type="ARBA" id="ARBA00004123"/>
    </source>
</evidence>
<dbReference type="AlphaFoldDB" id="A0A8X7TKF6"/>
<dbReference type="Gene3D" id="3.40.50.150">
    <property type="entry name" value="Vaccinia Virus protein VP39"/>
    <property type="match status" value="2"/>
</dbReference>
<evidence type="ECO:0000256" key="2">
    <source>
        <dbReference type="ARBA" id="ARBA00011975"/>
    </source>
</evidence>
<dbReference type="PANTHER" id="PTHR10629:SF34">
    <property type="entry name" value="DNA (CYTOSINE-5)-METHYLTRANSFERASE CMT2"/>
    <property type="match status" value="1"/>
</dbReference>
<dbReference type="Pfam" id="PF00385">
    <property type="entry name" value="Chromo"/>
    <property type="match status" value="1"/>
</dbReference>
<evidence type="ECO:0000256" key="8">
    <source>
        <dbReference type="ARBA" id="ARBA00047422"/>
    </source>
</evidence>
<gene>
    <name evidence="13" type="ORF">Bca52824_093769</name>
</gene>
<comment type="similarity">
    <text evidence="9">Belongs to the class I-like SAM-binding methyltransferase superfamily. C5-methyltransferase family.</text>
</comment>
<evidence type="ECO:0000256" key="5">
    <source>
        <dbReference type="ARBA" id="ARBA00022691"/>
    </source>
</evidence>
<feature type="region of interest" description="Disordered" evidence="10">
    <location>
        <begin position="117"/>
        <end position="143"/>
    </location>
</feature>
<feature type="domain" description="BAH" evidence="12">
    <location>
        <begin position="414"/>
        <end position="529"/>
    </location>
</feature>
<comment type="caution">
    <text evidence="13">The sequence shown here is derived from an EMBL/GenBank/DDBJ whole genome shotgun (WGS) entry which is preliminary data.</text>
</comment>
<feature type="region of interest" description="Disordered" evidence="10">
    <location>
        <begin position="157"/>
        <end position="178"/>
    </location>
</feature>
<comment type="catalytic activity">
    <reaction evidence="8">
        <text>a 2'-deoxycytidine in DNA + S-adenosyl-L-methionine = a 5-methyl-2'-deoxycytidine in DNA + S-adenosyl-L-homocysteine + H(+)</text>
        <dbReference type="Rhea" id="RHEA:13681"/>
        <dbReference type="Rhea" id="RHEA-COMP:11369"/>
        <dbReference type="Rhea" id="RHEA-COMP:11370"/>
        <dbReference type="ChEBI" id="CHEBI:15378"/>
        <dbReference type="ChEBI" id="CHEBI:57856"/>
        <dbReference type="ChEBI" id="CHEBI:59789"/>
        <dbReference type="ChEBI" id="CHEBI:85452"/>
        <dbReference type="ChEBI" id="CHEBI:85454"/>
        <dbReference type="EC" id="2.1.1.37"/>
    </reaction>
</comment>
<dbReference type="GO" id="GO:0032259">
    <property type="term" value="P:methylation"/>
    <property type="evidence" value="ECO:0007669"/>
    <property type="project" value="UniProtKB-KW"/>
</dbReference>
<evidence type="ECO:0000256" key="10">
    <source>
        <dbReference type="SAM" id="MobiDB-lite"/>
    </source>
</evidence>
<name>A0A8X7TKF6_BRACI</name>
<feature type="domain" description="Chromo" evidence="11">
    <location>
        <begin position="672"/>
        <end position="725"/>
    </location>
</feature>
<keyword evidence="3 9" id="KW-0489">Methyltransferase</keyword>
<reference evidence="13 14" key="1">
    <citation type="submission" date="2020-02" db="EMBL/GenBank/DDBJ databases">
        <authorList>
            <person name="Ma Q."/>
            <person name="Huang Y."/>
            <person name="Song X."/>
            <person name="Pei D."/>
        </authorList>
    </citation>
    <scope>NUCLEOTIDE SEQUENCE [LARGE SCALE GENOMIC DNA]</scope>
    <source>
        <strain evidence="13">Sxm20200214</strain>
        <tissue evidence="13">Leaf</tissue>
    </source>
</reference>
<dbReference type="GO" id="GO:0003682">
    <property type="term" value="F:chromatin binding"/>
    <property type="evidence" value="ECO:0007669"/>
    <property type="project" value="InterPro"/>
</dbReference>
<keyword evidence="6" id="KW-0238">DNA-binding</keyword>
<dbReference type="EC" id="2.1.1.37" evidence="2"/>
<keyword evidence="7" id="KW-0539">Nucleus</keyword>
<evidence type="ECO:0000256" key="7">
    <source>
        <dbReference type="ARBA" id="ARBA00023242"/>
    </source>
</evidence>
<feature type="active site" evidence="9">
    <location>
        <position position="750"/>
    </location>
</feature>
<comment type="subcellular location">
    <subcellularLocation>
        <location evidence="1">Nucleus</location>
    </subcellularLocation>
</comment>
<dbReference type="InterPro" id="IPR029063">
    <property type="entry name" value="SAM-dependent_MTases_sf"/>
</dbReference>
<evidence type="ECO:0000256" key="3">
    <source>
        <dbReference type="ARBA" id="ARBA00022603"/>
    </source>
</evidence>
<dbReference type="CDD" id="cd18635">
    <property type="entry name" value="CD_CMT3_like"/>
    <property type="match status" value="1"/>
</dbReference>
<protein>
    <recommendedName>
        <fullName evidence="2">DNA (cytosine-5-)-methyltransferase</fullName>
        <ecNumber evidence="2">2.1.1.37</ecNumber>
    </recommendedName>
</protein>
<dbReference type="Pfam" id="PF01426">
    <property type="entry name" value="BAH"/>
    <property type="match status" value="1"/>
</dbReference>
<dbReference type="SUPFAM" id="SSF53335">
    <property type="entry name" value="S-adenosyl-L-methionine-dependent methyltransferases"/>
    <property type="match status" value="1"/>
</dbReference>
<evidence type="ECO:0000259" key="11">
    <source>
        <dbReference type="PROSITE" id="PS50013"/>
    </source>
</evidence>
<dbReference type="SUPFAM" id="SSF54160">
    <property type="entry name" value="Chromo domain-like"/>
    <property type="match status" value="1"/>
</dbReference>
<organism evidence="13 14">
    <name type="scientific">Brassica carinata</name>
    <name type="common">Ethiopian mustard</name>
    <name type="synonym">Abyssinian cabbage</name>
    <dbReference type="NCBI Taxonomy" id="52824"/>
    <lineage>
        <taxon>Eukaryota</taxon>
        <taxon>Viridiplantae</taxon>
        <taxon>Streptophyta</taxon>
        <taxon>Embryophyta</taxon>
        <taxon>Tracheophyta</taxon>
        <taxon>Spermatophyta</taxon>
        <taxon>Magnoliopsida</taxon>
        <taxon>eudicotyledons</taxon>
        <taxon>Gunneridae</taxon>
        <taxon>Pentapetalae</taxon>
        <taxon>rosids</taxon>
        <taxon>malvids</taxon>
        <taxon>Brassicales</taxon>
        <taxon>Brassicaceae</taxon>
        <taxon>Brassiceae</taxon>
        <taxon>Brassica</taxon>
    </lineage>
</organism>
<keyword evidence="4 9" id="KW-0808">Transferase</keyword>
<dbReference type="PROSITE" id="PS51038">
    <property type="entry name" value="BAH"/>
    <property type="match status" value="1"/>
</dbReference>
<dbReference type="InterPro" id="IPR001025">
    <property type="entry name" value="BAH_dom"/>
</dbReference>
<evidence type="ECO:0000256" key="4">
    <source>
        <dbReference type="ARBA" id="ARBA00022679"/>
    </source>
</evidence>
<dbReference type="CDD" id="cd04716">
    <property type="entry name" value="BAH_plantDCM_I"/>
    <property type="match status" value="1"/>
</dbReference>
<dbReference type="Proteomes" id="UP000886595">
    <property type="component" value="Unassembled WGS sequence"/>
</dbReference>
<dbReference type="EMBL" id="JAAMPC010000086">
    <property type="protein sequence ID" value="KAG2244396.1"/>
    <property type="molecule type" value="Genomic_DNA"/>
</dbReference>
<dbReference type="Gene3D" id="3.90.120.10">
    <property type="entry name" value="DNA Methylase, subunit A, domain 2"/>
    <property type="match status" value="1"/>
</dbReference>
<dbReference type="OrthoDB" id="5376140at2759"/>
<dbReference type="GO" id="GO:0044027">
    <property type="term" value="P:negative regulation of gene expression via chromosomal CpG island methylation"/>
    <property type="evidence" value="ECO:0007669"/>
    <property type="project" value="TreeGrafter"/>
</dbReference>
<accession>A0A8X7TKF6</accession>
<feature type="region of interest" description="Disordered" evidence="10">
    <location>
        <begin position="35"/>
        <end position="92"/>
    </location>
</feature>
<dbReference type="GO" id="GO:0005634">
    <property type="term" value="C:nucleus"/>
    <property type="evidence" value="ECO:0007669"/>
    <property type="project" value="UniProtKB-SubCell"/>
</dbReference>
<keyword evidence="14" id="KW-1185">Reference proteome</keyword>
<dbReference type="SMART" id="SM00298">
    <property type="entry name" value="CHROMO"/>
    <property type="match status" value="1"/>
</dbReference>
<feature type="compositionally biased region" description="Polar residues" evidence="10">
    <location>
        <begin position="640"/>
        <end position="649"/>
    </location>
</feature>
<dbReference type="PROSITE" id="PS50013">
    <property type="entry name" value="CHROMO_2"/>
    <property type="match status" value="1"/>
</dbReference>
<evidence type="ECO:0000256" key="6">
    <source>
        <dbReference type="ARBA" id="ARBA00023125"/>
    </source>
</evidence>
<sequence>MLSPAKCESEAELDLLLHSSSPRSEPERLSLVLSLPNPTEAPSQSSTLEEPKKLSDVEMSTSRRSTRINCNSPKEIDGGEGGVSPSSLKGSDGLSFEDIAAIGKTLEMGIVSECQDKDSNAEGRSQVPAKRKADDCDASLSSSLSNKWTRRSARFTKGMENEGEENLSEKPVPSIISPRLSGTSGIGLGLCDAEQGGGTEEMVQVSENGNCAIKKCEGDGLVSSKQERLNSPSSCVETTVNGSRVMSLGKCRSSDPNASGVHTSSLKISENGTSNGLPMTTSDCDADDNGVTGKMHANATVIYLSDDDEEPQPAKDVEDSVEFLYMKSSNGDILKQDATPLDQNSSIQSTKERARVTRTAIQPIPCEEAKERWRWRYDLKERKSKRKGQQSENDEDMIVANVECHYSQAKVDKQTFSLGDFAYITGDGEETPIGKIVEFFKTTDGESYFRVQWLYRATDTVMQKQATDHEKRRLFYSTVMNDNPIDCLISKVTVLQVSPRAGLKPNSIKSDFYFDMEYCVEFSTFQTLRNQTSENKLECCADVTPTESTESILENKSFSKELLVLDLYSGCGGMSTGLNLGAKISGVDVVTKWAIDQNLAACESLKVNHPQTQVRNDSAGNFLLLMKEWDKLCKRYVSNNGQTTDTLNPENSTRETSESSSSTDDDSEPEEYEVEKLVDICYGDPDKSGEYGLKFKVHWKGYSSDEDSWEPAEELSNCEDAKRKFITSGFKNKILPLPGDVGVICGGPPCQGISGYNRFRDVDTPLTDERNQQIGVFMDIVEYLKPKFVLMENVVDILRLDKGSLGRSRLGIMTAGCYGLSQFRSRVFLWGADPDMKLPPFPLPTHDVIVRYGFPLEFERNVVAYSEGQPRNVETALVLKDAISDLPPVPYNETRERRAYESLPETDFQRYIRSSKHVYKRTMVLYDHRQSALSEDDYNRVCQIPKKKGANFRDLPGLIVRNDNTVCRDPSMKPVLLPSGKRLVPEYVFTFQQGKSKRPFGRLWWDETVPTVLTVPSCSNQVFLHPEQDRVLTIREAARLQGFPDYFKFCGTVKQRYCQIGNAVAVSVSRALGYSLGMAFRGLAGDESMIILPQKFSHSSYLQLQVTNPH</sequence>
<evidence type="ECO:0000313" key="14">
    <source>
        <dbReference type="Proteomes" id="UP000886595"/>
    </source>
</evidence>
<dbReference type="Gene3D" id="2.30.30.490">
    <property type="match status" value="1"/>
</dbReference>
<dbReference type="InterPro" id="IPR000953">
    <property type="entry name" value="Chromo/chromo_shadow_dom"/>
</dbReference>
<dbReference type="InterPro" id="IPR050390">
    <property type="entry name" value="C5-Methyltransferase"/>
</dbReference>
<evidence type="ECO:0000256" key="9">
    <source>
        <dbReference type="PROSITE-ProRule" id="PRU01016"/>
    </source>
</evidence>
<dbReference type="PANTHER" id="PTHR10629">
    <property type="entry name" value="CYTOSINE-SPECIFIC METHYLTRANSFERASE"/>
    <property type="match status" value="1"/>
</dbReference>
<keyword evidence="5 9" id="KW-0949">S-adenosyl-L-methionine</keyword>
<feature type="compositionally biased region" description="Polar residues" evidence="10">
    <location>
        <begin position="36"/>
        <end position="48"/>
    </location>
</feature>
<evidence type="ECO:0000313" key="13">
    <source>
        <dbReference type="EMBL" id="KAG2244396.1"/>
    </source>
</evidence>
<dbReference type="InterPro" id="IPR023780">
    <property type="entry name" value="Chromo_domain"/>
</dbReference>
<dbReference type="GO" id="GO:0003677">
    <property type="term" value="F:DNA binding"/>
    <property type="evidence" value="ECO:0007669"/>
    <property type="project" value="UniProtKB-KW"/>
</dbReference>
<feature type="compositionally biased region" description="Polar residues" evidence="10">
    <location>
        <begin position="254"/>
        <end position="279"/>
    </location>
</feature>
<evidence type="ECO:0000259" key="12">
    <source>
        <dbReference type="PROSITE" id="PS51038"/>
    </source>
</evidence>
<dbReference type="SMART" id="SM00439">
    <property type="entry name" value="BAH"/>
    <property type="match status" value="1"/>
</dbReference>
<feature type="compositionally biased region" description="Polar residues" evidence="10">
    <location>
        <begin position="58"/>
        <end position="72"/>
    </location>
</feature>
<dbReference type="PROSITE" id="PS51679">
    <property type="entry name" value="SAM_MT_C5"/>
    <property type="match status" value="1"/>
</dbReference>
<dbReference type="PRINTS" id="PR00105">
    <property type="entry name" value="C5METTRFRASE"/>
</dbReference>
<dbReference type="InterPro" id="IPR001525">
    <property type="entry name" value="C5_MeTfrase"/>
</dbReference>
<dbReference type="Pfam" id="PF00145">
    <property type="entry name" value="DNA_methylase"/>
    <property type="match status" value="1"/>
</dbReference>
<dbReference type="InterPro" id="IPR043151">
    <property type="entry name" value="BAH_sf"/>
</dbReference>
<proteinExistence type="inferred from homology"/>
<feature type="region of interest" description="Disordered" evidence="10">
    <location>
        <begin position="640"/>
        <end position="671"/>
    </location>
</feature>
<dbReference type="InterPro" id="IPR016197">
    <property type="entry name" value="Chromo-like_dom_sf"/>
</dbReference>